<dbReference type="OrthoDB" id="4499271at2759"/>
<dbReference type="Proteomes" id="UP000327118">
    <property type="component" value="Unassembled WGS sequence"/>
</dbReference>
<evidence type="ECO:0000313" key="1">
    <source>
        <dbReference type="EMBL" id="KAE8348779.1"/>
    </source>
</evidence>
<name>A0A5N6YWK4_9EURO</name>
<sequence>MTTFHFSGQQLDSDLVTSISSLLDDVNVPNLLWGNYLLTVYGVPTVVDGVSFVVPDALIEISLSTLAEAGFQPCSRLFACPHSNSRQPPYMHLHIDDELAISLYRKSDVLWEFPEFEAALDHTNLNIMCASDARLPPATLGRGRGRFPHFSFVRIPSASRYCEALILLLCRDYGTACETYWMAILTYMLEYVDGTDILDEENLRDGYKQFYHALKLVPLWFVITLFPVVTSRKSQLKWVCPKAQSVTISLCQHCSFKRLQARNRVNFSIQPGNIRSMRFSVGFDRPIANVVKIVQTKADTFHLFFGDIREQCAAENGSWRFQVEIR</sequence>
<gene>
    <name evidence="1" type="ORF">BDV28DRAFT_161047</name>
</gene>
<keyword evidence="2" id="KW-1185">Reference proteome</keyword>
<accession>A0A5N6YWK4</accession>
<reference evidence="2" key="1">
    <citation type="submission" date="2019-04" db="EMBL/GenBank/DDBJ databases">
        <title>Friends and foes A comparative genomics studyof 23 Aspergillus species from section Flavi.</title>
        <authorList>
            <consortium name="DOE Joint Genome Institute"/>
            <person name="Kjaerbolling I."/>
            <person name="Vesth T."/>
            <person name="Frisvad J.C."/>
            <person name="Nybo J.L."/>
            <person name="Theobald S."/>
            <person name="Kildgaard S."/>
            <person name="Isbrandt T."/>
            <person name="Kuo A."/>
            <person name="Sato A."/>
            <person name="Lyhne E.K."/>
            <person name="Kogle M.E."/>
            <person name="Wiebenga A."/>
            <person name="Kun R.S."/>
            <person name="Lubbers R.J."/>
            <person name="Makela M.R."/>
            <person name="Barry K."/>
            <person name="Chovatia M."/>
            <person name="Clum A."/>
            <person name="Daum C."/>
            <person name="Haridas S."/>
            <person name="He G."/>
            <person name="LaButti K."/>
            <person name="Lipzen A."/>
            <person name="Mondo S."/>
            <person name="Riley R."/>
            <person name="Salamov A."/>
            <person name="Simmons B.A."/>
            <person name="Magnuson J.K."/>
            <person name="Henrissat B."/>
            <person name="Mortensen U.H."/>
            <person name="Larsen T.O."/>
            <person name="Devries R.P."/>
            <person name="Grigoriev I.V."/>
            <person name="Machida M."/>
            <person name="Baker S.E."/>
            <person name="Andersen M.R."/>
        </authorList>
    </citation>
    <scope>NUCLEOTIDE SEQUENCE [LARGE SCALE GENOMIC DNA]</scope>
    <source>
        <strain evidence="2">CBS 553.77</strain>
    </source>
</reference>
<proteinExistence type="predicted"/>
<evidence type="ECO:0000313" key="2">
    <source>
        <dbReference type="Proteomes" id="UP000327118"/>
    </source>
</evidence>
<organism evidence="1 2">
    <name type="scientific">Aspergillus coremiiformis</name>
    <dbReference type="NCBI Taxonomy" id="138285"/>
    <lineage>
        <taxon>Eukaryota</taxon>
        <taxon>Fungi</taxon>
        <taxon>Dikarya</taxon>
        <taxon>Ascomycota</taxon>
        <taxon>Pezizomycotina</taxon>
        <taxon>Eurotiomycetes</taxon>
        <taxon>Eurotiomycetidae</taxon>
        <taxon>Eurotiales</taxon>
        <taxon>Aspergillaceae</taxon>
        <taxon>Aspergillus</taxon>
        <taxon>Aspergillus subgen. Circumdati</taxon>
    </lineage>
</organism>
<protein>
    <submittedName>
        <fullName evidence="1">Uncharacterized protein</fullName>
    </submittedName>
</protein>
<dbReference type="EMBL" id="ML739401">
    <property type="protein sequence ID" value="KAE8348779.1"/>
    <property type="molecule type" value="Genomic_DNA"/>
</dbReference>
<dbReference type="AlphaFoldDB" id="A0A5N6YWK4"/>